<comment type="caution">
    <text evidence="1">The sequence shown here is derived from an EMBL/GenBank/DDBJ whole genome shotgun (WGS) entry which is preliminary data.</text>
</comment>
<proteinExistence type="predicted"/>
<accession>A0A934R339</accession>
<protein>
    <submittedName>
        <fullName evidence="1">Uncharacterized protein</fullName>
    </submittedName>
</protein>
<dbReference type="RefSeq" id="WP_200352443.1">
    <property type="nucleotide sequence ID" value="NZ_BAABHZ010000001.1"/>
</dbReference>
<dbReference type="Proteomes" id="UP000600139">
    <property type="component" value="Unassembled WGS sequence"/>
</dbReference>
<evidence type="ECO:0000313" key="1">
    <source>
        <dbReference type="EMBL" id="MBK1817503.1"/>
    </source>
</evidence>
<gene>
    <name evidence="1" type="ORF">JIN84_17920</name>
</gene>
<reference evidence="1" key="1">
    <citation type="submission" date="2021-01" db="EMBL/GenBank/DDBJ databases">
        <title>Modified the classification status of verrucomicrobia.</title>
        <authorList>
            <person name="Feng X."/>
        </authorList>
    </citation>
    <scope>NUCLEOTIDE SEQUENCE</scope>
    <source>
        <strain evidence="1">JCM 18052</strain>
    </source>
</reference>
<sequence>MKDLPPIAIAITIPALTKPGECRDGYLQSLAKIKTGDYSGVNWSIGRKPKHELLHIYIVSGGRVLSRFLIAGYESGSKKCWDGSVRSNFWVVSVDPEFPPREIKMKGFRGFRYIYEALW</sequence>
<dbReference type="EMBL" id="JAENIK010000012">
    <property type="protein sequence ID" value="MBK1817503.1"/>
    <property type="molecule type" value="Genomic_DNA"/>
</dbReference>
<dbReference type="AlphaFoldDB" id="A0A934R339"/>
<keyword evidence="2" id="KW-1185">Reference proteome</keyword>
<name>A0A934R339_9BACT</name>
<evidence type="ECO:0000313" key="2">
    <source>
        <dbReference type="Proteomes" id="UP000600139"/>
    </source>
</evidence>
<organism evidence="1 2">
    <name type="scientific">Luteolibacter yonseiensis</name>
    <dbReference type="NCBI Taxonomy" id="1144680"/>
    <lineage>
        <taxon>Bacteria</taxon>
        <taxon>Pseudomonadati</taxon>
        <taxon>Verrucomicrobiota</taxon>
        <taxon>Verrucomicrobiia</taxon>
        <taxon>Verrucomicrobiales</taxon>
        <taxon>Verrucomicrobiaceae</taxon>
        <taxon>Luteolibacter</taxon>
    </lineage>
</organism>